<gene>
    <name evidence="2" type="ORF">IO48_02455</name>
</gene>
<dbReference type="EMBL" id="JPJQ01000009">
    <property type="protein sequence ID" value="KGQ63375.1"/>
    <property type="molecule type" value="Genomic_DNA"/>
</dbReference>
<name>A0A0A3A8G3_9PAST</name>
<dbReference type="RefSeq" id="WP_039085628.1">
    <property type="nucleotide sequence ID" value="NZ_JPJQ01000009.1"/>
</dbReference>
<accession>A0A0A3A8G3</accession>
<dbReference type="AlphaFoldDB" id="A0A0A3A8G3"/>
<comment type="caution">
    <text evidence="2">The sequence shown here is derived from an EMBL/GenBank/DDBJ whole genome shotgun (WGS) entry which is preliminary data.</text>
</comment>
<dbReference type="CDD" id="cd00761">
    <property type="entry name" value="Glyco_tranf_GTA_type"/>
    <property type="match status" value="1"/>
</dbReference>
<evidence type="ECO:0000259" key="1">
    <source>
        <dbReference type="Pfam" id="PF00535"/>
    </source>
</evidence>
<keyword evidence="2" id="KW-0808">Transferase</keyword>
<dbReference type="Pfam" id="PF00535">
    <property type="entry name" value="Glycos_transf_2"/>
    <property type="match status" value="1"/>
</dbReference>
<dbReference type="Proteomes" id="UP000030554">
    <property type="component" value="Unassembled WGS sequence"/>
</dbReference>
<dbReference type="PANTHER" id="PTHR22916">
    <property type="entry name" value="GLYCOSYLTRANSFERASE"/>
    <property type="match status" value="1"/>
</dbReference>
<feature type="domain" description="Glycosyltransferase 2-like" evidence="1">
    <location>
        <begin position="8"/>
        <end position="158"/>
    </location>
</feature>
<dbReference type="InterPro" id="IPR001173">
    <property type="entry name" value="Glyco_trans_2-like"/>
</dbReference>
<dbReference type="InterPro" id="IPR029044">
    <property type="entry name" value="Nucleotide-diphossugar_trans"/>
</dbReference>
<evidence type="ECO:0000313" key="2">
    <source>
        <dbReference type="EMBL" id="KGQ63375.1"/>
    </source>
</evidence>
<sequence length="253" mass="29730">MNNRPLVTIVTPVYNAEKYIRDCIESVLNQTYTNWEMILVDDCSTDHSISIIKEYLSVDNRIKLFENQKNSGPAVSRNLALSHARGQYITFLDSDDMILEDKLKKQVNFMIKNKLYFTHGNYSFCDDSGKIIKSILTSKDIDYKTLLKGNQFKIMTVMIDTKILKDHFFLEIKHEDYQFFLNILKRGFSSKVYSKDKDSLCRININTSVSSNKIKSAIWTWLIYYKYENLGLIKSIYYFIRYAINGIIKYKVK</sequence>
<dbReference type="SUPFAM" id="SSF53448">
    <property type="entry name" value="Nucleotide-diphospho-sugar transferases"/>
    <property type="match status" value="1"/>
</dbReference>
<protein>
    <submittedName>
        <fullName evidence="2">Glycosyl transferase family A</fullName>
    </submittedName>
</protein>
<reference evidence="2 3" key="1">
    <citation type="submission" date="2014-07" db="EMBL/GenBank/DDBJ databases">
        <title>Chaperone-usher fimbriae in a diverse selection of Gallibacterium genomes.</title>
        <authorList>
            <person name="Kudirkiene E."/>
            <person name="Bager R.J."/>
            <person name="Johnson T.J."/>
            <person name="Bojesen A.M."/>
        </authorList>
    </citation>
    <scope>NUCLEOTIDE SEQUENCE [LARGE SCALE GENOMIC DNA]</scope>
    <source>
        <strain evidence="2 3">4895</strain>
    </source>
</reference>
<organism evidence="2 3">
    <name type="scientific">Gallibacterium anatis 4895</name>
    <dbReference type="NCBI Taxonomy" id="1396510"/>
    <lineage>
        <taxon>Bacteria</taxon>
        <taxon>Pseudomonadati</taxon>
        <taxon>Pseudomonadota</taxon>
        <taxon>Gammaproteobacteria</taxon>
        <taxon>Pasteurellales</taxon>
        <taxon>Pasteurellaceae</taxon>
        <taxon>Gallibacterium</taxon>
    </lineage>
</organism>
<dbReference type="PANTHER" id="PTHR22916:SF3">
    <property type="entry name" value="UDP-GLCNAC:BETAGAL BETA-1,3-N-ACETYLGLUCOSAMINYLTRANSFERASE-LIKE PROTEIN 1"/>
    <property type="match status" value="1"/>
</dbReference>
<proteinExistence type="predicted"/>
<dbReference type="GO" id="GO:0016758">
    <property type="term" value="F:hexosyltransferase activity"/>
    <property type="evidence" value="ECO:0007669"/>
    <property type="project" value="UniProtKB-ARBA"/>
</dbReference>
<evidence type="ECO:0000313" key="3">
    <source>
        <dbReference type="Proteomes" id="UP000030554"/>
    </source>
</evidence>
<dbReference type="Gene3D" id="3.90.550.10">
    <property type="entry name" value="Spore Coat Polysaccharide Biosynthesis Protein SpsA, Chain A"/>
    <property type="match status" value="1"/>
</dbReference>